<dbReference type="Proteomes" id="UP000594454">
    <property type="component" value="Chromosome 1"/>
</dbReference>
<feature type="region of interest" description="Disordered" evidence="1">
    <location>
        <begin position="104"/>
        <end position="126"/>
    </location>
</feature>
<feature type="region of interest" description="Disordered" evidence="1">
    <location>
        <begin position="267"/>
        <end position="304"/>
    </location>
</feature>
<feature type="region of interest" description="Disordered" evidence="1">
    <location>
        <begin position="1"/>
        <end position="63"/>
    </location>
</feature>
<evidence type="ECO:0000313" key="2">
    <source>
        <dbReference type="EMBL" id="CAD7076948.1"/>
    </source>
</evidence>
<dbReference type="EMBL" id="LR899009">
    <property type="protein sequence ID" value="CAD7076948.1"/>
    <property type="molecule type" value="Genomic_DNA"/>
</dbReference>
<feature type="compositionally biased region" description="Low complexity" evidence="1">
    <location>
        <begin position="33"/>
        <end position="44"/>
    </location>
</feature>
<reference evidence="2 3" key="1">
    <citation type="submission" date="2020-11" db="EMBL/GenBank/DDBJ databases">
        <authorList>
            <person name="Wallbank WR R."/>
            <person name="Pardo Diaz C."/>
            <person name="Kozak K."/>
            <person name="Martin S."/>
            <person name="Jiggins C."/>
            <person name="Moest M."/>
            <person name="Warren A I."/>
            <person name="Generalovic N T."/>
            <person name="Byers J.R.P. K."/>
            <person name="Montejo-Kovacevich G."/>
            <person name="Yen C E."/>
        </authorList>
    </citation>
    <scope>NUCLEOTIDE SEQUENCE [LARGE SCALE GENOMIC DNA]</scope>
</reference>
<evidence type="ECO:0000313" key="3">
    <source>
        <dbReference type="Proteomes" id="UP000594454"/>
    </source>
</evidence>
<organism evidence="2 3">
    <name type="scientific">Hermetia illucens</name>
    <name type="common">Black soldier fly</name>
    <dbReference type="NCBI Taxonomy" id="343691"/>
    <lineage>
        <taxon>Eukaryota</taxon>
        <taxon>Metazoa</taxon>
        <taxon>Ecdysozoa</taxon>
        <taxon>Arthropoda</taxon>
        <taxon>Hexapoda</taxon>
        <taxon>Insecta</taxon>
        <taxon>Pterygota</taxon>
        <taxon>Neoptera</taxon>
        <taxon>Endopterygota</taxon>
        <taxon>Diptera</taxon>
        <taxon>Brachycera</taxon>
        <taxon>Stratiomyomorpha</taxon>
        <taxon>Stratiomyidae</taxon>
        <taxon>Hermetiinae</taxon>
        <taxon>Hermetia</taxon>
    </lineage>
</organism>
<proteinExistence type="predicted"/>
<gene>
    <name evidence="2" type="ORF">HERILL_LOCUS330</name>
</gene>
<keyword evidence="3" id="KW-1185">Reference proteome</keyword>
<evidence type="ECO:0000256" key="1">
    <source>
        <dbReference type="SAM" id="MobiDB-lite"/>
    </source>
</evidence>
<accession>A0A7R8YLB1</accession>
<dbReference type="AlphaFoldDB" id="A0A7R8YLB1"/>
<name>A0A7R8YLB1_HERIL</name>
<sequence>MRGELTTYPVATEGVTHSKDVPTTSYFVPSKPPISTEPSSVEPESSTRSEEKPTTGYFPKTESSVPFRETTLPVERIGTTYPETTGTEAITGITFGTTEAVTAEYSTPTRESKTTASPSIVETETTTPAGRNLTTLSEFSMFTSETTSTAPFDSTTGFPYIHTTYPAEVITSRKPSTTVEYTTHTPSLESTTFPENISQAFIDEYTTTPSTGQQVTTRRTYDLQEEPLVTAGPANFSTETPGFTGDGMTTPNITAILVQTTEGLSSLNVTSTSPPAIQEPDLFTREPTEETESTVTSSVESTESRSIELTDVELNFTLGPVMTLTTPIPLNVSLICLLDSDCHDSETCVQNYCVNPCYYYSPCPTINTCRALNHTAVCFCNATADLSTPDCYTVAGLLQFFVYSLFHSAPTYGGA</sequence>
<protein>
    <submittedName>
        <fullName evidence="2">Uncharacterized protein</fullName>
    </submittedName>
</protein>
<dbReference type="InParanoid" id="A0A7R8YLB1"/>